<accession>G7J5N9</accession>
<dbReference type="Proteomes" id="UP000002051">
    <property type="component" value="Chromosome 3"/>
</dbReference>
<keyword evidence="3" id="KW-1185">Reference proteome</keyword>
<organism evidence="1 3">
    <name type="scientific">Medicago truncatula</name>
    <name type="common">Barrel medic</name>
    <name type="synonym">Medicago tribuloides</name>
    <dbReference type="NCBI Taxonomy" id="3880"/>
    <lineage>
        <taxon>Eukaryota</taxon>
        <taxon>Viridiplantae</taxon>
        <taxon>Streptophyta</taxon>
        <taxon>Embryophyta</taxon>
        <taxon>Tracheophyta</taxon>
        <taxon>Spermatophyta</taxon>
        <taxon>Magnoliopsida</taxon>
        <taxon>eudicotyledons</taxon>
        <taxon>Gunneridae</taxon>
        <taxon>Pentapetalae</taxon>
        <taxon>rosids</taxon>
        <taxon>fabids</taxon>
        <taxon>Fabales</taxon>
        <taxon>Fabaceae</taxon>
        <taxon>Papilionoideae</taxon>
        <taxon>50 kb inversion clade</taxon>
        <taxon>NPAAA clade</taxon>
        <taxon>Hologalegina</taxon>
        <taxon>IRL clade</taxon>
        <taxon>Trifolieae</taxon>
        <taxon>Medicago</taxon>
    </lineage>
</organism>
<dbReference type="EMBL" id="CM001219">
    <property type="protein sequence ID" value="AES73205.1"/>
    <property type="molecule type" value="Genomic_DNA"/>
</dbReference>
<dbReference type="InterPro" id="IPR002885">
    <property type="entry name" value="PPR_rpt"/>
</dbReference>
<dbReference type="HOGENOM" id="CLU_3017263_0_0_1"/>
<dbReference type="PaxDb" id="3880-AES73205"/>
<evidence type="ECO:0000313" key="1">
    <source>
        <dbReference type="EMBL" id="AES73205.1"/>
    </source>
</evidence>
<dbReference type="NCBIfam" id="TIGR00756">
    <property type="entry name" value="PPR"/>
    <property type="match status" value="1"/>
</dbReference>
<reference evidence="2" key="3">
    <citation type="submission" date="2015-04" db="UniProtKB">
        <authorList>
            <consortium name="EnsemblPlants"/>
        </authorList>
    </citation>
    <scope>IDENTIFICATION</scope>
    <source>
        <strain evidence="2">cv. Jemalong A17</strain>
    </source>
</reference>
<reference evidence="1 3" key="2">
    <citation type="journal article" date="2014" name="BMC Genomics">
        <title>An improved genome release (version Mt4.0) for the model legume Medicago truncatula.</title>
        <authorList>
            <person name="Tang H."/>
            <person name="Krishnakumar V."/>
            <person name="Bidwell S."/>
            <person name="Rosen B."/>
            <person name="Chan A."/>
            <person name="Zhou S."/>
            <person name="Gentzbittel L."/>
            <person name="Childs K.L."/>
            <person name="Yandell M."/>
            <person name="Gundlach H."/>
            <person name="Mayer K.F."/>
            <person name="Schwartz D.C."/>
            <person name="Town C.D."/>
        </authorList>
    </citation>
    <scope>GENOME REANNOTATION</scope>
    <source>
        <strain evidence="2 3">cv. Jemalong A17</strain>
    </source>
</reference>
<proteinExistence type="predicted"/>
<evidence type="ECO:0000313" key="2">
    <source>
        <dbReference type="EnsemblPlants" id="AES73205"/>
    </source>
</evidence>
<reference evidence="1 3" key="1">
    <citation type="journal article" date="2011" name="Nature">
        <title>The Medicago genome provides insight into the evolution of rhizobial symbioses.</title>
        <authorList>
            <person name="Young N.D."/>
            <person name="Debelle F."/>
            <person name="Oldroyd G.E."/>
            <person name="Geurts R."/>
            <person name="Cannon S.B."/>
            <person name="Udvardi M.K."/>
            <person name="Benedito V.A."/>
            <person name="Mayer K.F."/>
            <person name="Gouzy J."/>
            <person name="Schoof H."/>
            <person name="Van de Peer Y."/>
            <person name="Proost S."/>
            <person name="Cook D.R."/>
            <person name="Meyers B.C."/>
            <person name="Spannagl M."/>
            <person name="Cheung F."/>
            <person name="De Mita S."/>
            <person name="Krishnakumar V."/>
            <person name="Gundlach H."/>
            <person name="Zhou S."/>
            <person name="Mudge J."/>
            <person name="Bharti A.K."/>
            <person name="Murray J.D."/>
            <person name="Naoumkina M.A."/>
            <person name="Rosen B."/>
            <person name="Silverstein K.A."/>
            <person name="Tang H."/>
            <person name="Rombauts S."/>
            <person name="Zhao P.X."/>
            <person name="Zhou P."/>
            <person name="Barbe V."/>
            <person name="Bardou P."/>
            <person name="Bechner M."/>
            <person name="Bellec A."/>
            <person name="Berger A."/>
            <person name="Berges H."/>
            <person name="Bidwell S."/>
            <person name="Bisseling T."/>
            <person name="Choisne N."/>
            <person name="Couloux A."/>
            <person name="Denny R."/>
            <person name="Deshpande S."/>
            <person name="Dai X."/>
            <person name="Doyle J.J."/>
            <person name="Dudez A.M."/>
            <person name="Farmer A.D."/>
            <person name="Fouteau S."/>
            <person name="Franken C."/>
            <person name="Gibelin C."/>
            <person name="Gish J."/>
            <person name="Goldstein S."/>
            <person name="Gonzalez A.J."/>
            <person name="Green P.J."/>
            <person name="Hallab A."/>
            <person name="Hartog M."/>
            <person name="Hua A."/>
            <person name="Humphray S.J."/>
            <person name="Jeong D.H."/>
            <person name="Jing Y."/>
            <person name="Jocker A."/>
            <person name="Kenton S.M."/>
            <person name="Kim D.J."/>
            <person name="Klee K."/>
            <person name="Lai H."/>
            <person name="Lang C."/>
            <person name="Lin S."/>
            <person name="Macmil S.L."/>
            <person name="Magdelenat G."/>
            <person name="Matthews L."/>
            <person name="McCorrison J."/>
            <person name="Monaghan E.L."/>
            <person name="Mun J.H."/>
            <person name="Najar F.Z."/>
            <person name="Nicholson C."/>
            <person name="Noirot C."/>
            <person name="O'Bleness M."/>
            <person name="Paule C.R."/>
            <person name="Poulain J."/>
            <person name="Prion F."/>
            <person name="Qin B."/>
            <person name="Qu C."/>
            <person name="Retzel E.F."/>
            <person name="Riddle C."/>
            <person name="Sallet E."/>
            <person name="Samain S."/>
            <person name="Samson N."/>
            <person name="Sanders I."/>
            <person name="Saurat O."/>
            <person name="Scarpelli C."/>
            <person name="Schiex T."/>
            <person name="Segurens B."/>
            <person name="Severin A.J."/>
            <person name="Sherrier D.J."/>
            <person name="Shi R."/>
            <person name="Sims S."/>
            <person name="Singer S.R."/>
            <person name="Sinharoy S."/>
            <person name="Sterck L."/>
            <person name="Viollet A."/>
            <person name="Wang B.B."/>
            <person name="Wang K."/>
            <person name="Wang M."/>
            <person name="Wang X."/>
            <person name="Warfsmann J."/>
            <person name="Weissenbach J."/>
            <person name="White D.D."/>
            <person name="White J.D."/>
            <person name="Wiley G.B."/>
            <person name="Wincker P."/>
            <person name="Xing Y."/>
            <person name="Yang L."/>
            <person name="Yao Z."/>
            <person name="Ying F."/>
            <person name="Zhai J."/>
            <person name="Zhou L."/>
            <person name="Zuber A."/>
            <person name="Denarie J."/>
            <person name="Dixon R.A."/>
            <person name="May G.D."/>
            <person name="Schwartz D.C."/>
            <person name="Rogers J."/>
            <person name="Quetier F."/>
            <person name="Town C.D."/>
            <person name="Roe B.A."/>
        </authorList>
    </citation>
    <scope>NUCLEOTIDE SEQUENCE [LARGE SCALE GENOMIC DNA]</scope>
    <source>
        <strain evidence="1">A17</strain>
        <strain evidence="2 3">cv. Jemalong A17</strain>
    </source>
</reference>
<name>G7J5N9_MEDTR</name>
<evidence type="ECO:0000313" key="3">
    <source>
        <dbReference type="Proteomes" id="UP000002051"/>
    </source>
</evidence>
<dbReference type="AlphaFoldDB" id="G7J5N9"/>
<gene>
    <name evidence="1" type="ordered locus">MTR_3g100760</name>
</gene>
<protein>
    <submittedName>
        <fullName evidence="1">PPR domain protein</fullName>
    </submittedName>
</protein>
<sequence>MMRKSCLFDGTCERDMIVWSVMIAGYSRLENVDKAKDVFCDGVVEGGGGGISWWWC</sequence>
<dbReference type="EnsemblPlants" id="AES73205">
    <property type="protein sequence ID" value="AES73205"/>
    <property type="gene ID" value="MTR_3g100760"/>
</dbReference>